<evidence type="ECO:0000313" key="2">
    <source>
        <dbReference type="Proteomes" id="UP000824890"/>
    </source>
</evidence>
<proteinExistence type="predicted"/>
<sequence>MNCNITWLRVAKNQWQSSTNGSTFFIRHGHYCSPQTTCPRVLLRYQESTRLSPSTKTNILNVPPVKSQDNIRSYSYNIKTSRSIKYGDRCEDLNESPLQLLQAQKAQARPAESSMRILSFGPRVLLNLLIPLILSLAKILPLRIPGSSTSIWGMSGSITLYADVPGFSIKLSANSNQSSPWGQRLILLKGTMKAIHLQSGCEFFQTERKYIRALSTIKFDGPGYEPTSYSKLNEDLDTTVQITKSYEEKNVISYLQT</sequence>
<dbReference type="EMBL" id="JAGKQM010000017">
    <property type="protein sequence ID" value="KAH0867657.1"/>
    <property type="molecule type" value="Genomic_DNA"/>
</dbReference>
<name>A0ABQ7YJ63_BRANA</name>
<protein>
    <submittedName>
        <fullName evidence="1">Uncharacterized protein</fullName>
    </submittedName>
</protein>
<accession>A0ABQ7YJ63</accession>
<reference evidence="1 2" key="1">
    <citation type="submission" date="2021-05" db="EMBL/GenBank/DDBJ databases">
        <title>Genome Assembly of Synthetic Allotetraploid Brassica napus Reveals Homoeologous Exchanges between Subgenomes.</title>
        <authorList>
            <person name="Davis J.T."/>
        </authorList>
    </citation>
    <scope>NUCLEOTIDE SEQUENCE [LARGE SCALE GENOMIC DNA]</scope>
    <source>
        <strain evidence="2">cv. Da-Ae</strain>
        <tissue evidence="1">Seedling</tissue>
    </source>
</reference>
<keyword evidence="2" id="KW-1185">Reference proteome</keyword>
<dbReference type="Proteomes" id="UP000824890">
    <property type="component" value="Unassembled WGS sequence"/>
</dbReference>
<gene>
    <name evidence="1" type="ORF">HID58_074679</name>
</gene>
<comment type="caution">
    <text evidence="1">The sequence shown here is derived from an EMBL/GenBank/DDBJ whole genome shotgun (WGS) entry which is preliminary data.</text>
</comment>
<organism evidence="1 2">
    <name type="scientific">Brassica napus</name>
    <name type="common">Rape</name>
    <dbReference type="NCBI Taxonomy" id="3708"/>
    <lineage>
        <taxon>Eukaryota</taxon>
        <taxon>Viridiplantae</taxon>
        <taxon>Streptophyta</taxon>
        <taxon>Embryophyta</taxon>
        <taxon>Tracheophyta</taxon>
        <taxon>Spermatophyta</taxon>
        <taxon>Magnoliopsida</taxon>
        <taxon>eudicotyledons</taxon>
        <taxon>Gunneridae</taxon>
        <taxon>Pentapetalae</taxon>
        <taxon>rosids</taxon>
        <taxon>malvids</taxon>
        <taxon>Brassicales</taxon>
        <taxon>Brassicaceae</taxon>
        <taxon>Brassiceae</taxon>
        <taxon>Brassica</taxon>
    </lineage>
</organism>
<evidence type="ECO:0000313" key="1">
    <source>
        <dbReference type="EMBL" id="KAH0867657.1"/>
    </source>
</evidence>